<name>A0AAW7ZFQ3_9FIRM</name>
<proteinExistence type="predicted"/>
<dbReference type="Proteomes" id="UP001172911">
    <property type="component" value="Unassembled WGS sequence"/>
</dbReference>
<dbReference type="RefSeq" id="WP_304544566.1">
    <property type="nucleotide sequence ID" value="NZ_JARPTC010000022.1"/>
</dbReference>
<protein>
    <recommendedName>
        <fullName evidence="3">Transposase</fullName>
    </recommendedName>
</protein>
<sequence length="473" mass="54476">MFLRKIVTKKNGREYVYVKLIENYREDGKVKQRVLANLGSIENLSPGRLDYLINSLRKLQNELVPRSNEQNLILPPKGKVTRILEELKRIDFEGFINQLLADNKFRTLVESMIVKSILAAEYSGPIQNVCKQMGLIEASGLDFYKVVKKLGETASREVLNKMPLYLKYKREKNHNPIIVCVFDGVFKGISFDGMIKDIDSMLSYEKDLCLIIAYELNGTALDYEYVEERSQIKSQLDRLLTRIEQHSTNKVVVMDLLKSLDDLKEGCLLAHQVEEVPKQISKELVKESIHFYNNAWYFSTITYQPISKSKMKEIQAGLARVSAGLENIKADIILGKLTKGNFIRKRADAVIKDNGCQNIVNYHFDEATQNLLYVINEQELQEKIRSKIVLTWKVKGEQLEQEVIRKLNGISVFTDRFSIIRDQLRIPPMSIYVDYHYSPEIISGHIQLEIINQLIARRTGLSWRGGEALEKLP</sequence>
<evidence type="ECO:0000313" key="2">
    <source>
        <dbReference type="Proteomes" id="UP001172911"/>
    </source>
</evidence>
<accession>A0AAW7ZFQ3</accession>
<keyword evidence="2" id="KW-1185">Reference proteome</keyword>
<evidence type="ECO:0008006" key="3">
    <source>
        <dbReference type="Google" id="ProtNLM"/>
    </source>
</evidence>
<dbReference type="EMBL" id="JARPTC010000022">
    <property type="protein sequence ID" value="MDO7788537.1"/>
    <property type="molecule type" value="Genomic_DNA"/>
</dbReference>
<gene>
    <name evidence="1" type="ORF">P6N53_15020</name>
</gene>
<comment type="caution">
    <text evidence="1">The sequence shown here is derived from an EMBL/GenBank/DDBJ whole genome shotgun (WGS) entry which is preliminary data.</text>
</comment>
<organism evidence="1 2">
    <name type="scientific">Desulforamulus aquiferis</name>
    <dbReference type="NCBI Taxonomy" id="1397668"/>
    <lineage>
        <taxon>Bacteria</taxon>
        <taxon>Bacillati</taxon>
        <taxon>Bacillota</taxon>
        <taxon>Clostridia</taxon>
        <taxon>Eubacteriales</taxon>
        <taxon>Peptococcaceae</taxon>
        <taxon>Desulforamulus</taxon>
    </lineage>
</organism>
<evidence type="ECO:0000313" key="1">
    <source>
        <dbReference type="EMBL" id="MDO7788537.1"/>
    </source>
</evidence>
<reference evidence="1" key="2">
    <citation type="submission" date="2023-03" db="EMBL/GenBank/DDBJ databases">
        <authorList>
            <person name="Zhang Z."/>
        </authorList>
    </citation>
    <scope>NUCLEOTIDE SEQUENCE</scope>
    <source>
        <strain evidence="1">DSA</strain>
    </source>
</reference>
<dbReference type="AlphaFoldDB" id="A0AAW7ZFQ3"/>
<reference evidence="1" key="1">
    <citation type="journal article" date="2023" name="J. Hazard. Mater.">
        <title>Anaerobic biodegradation of pyrene and benzo[a]pyrene by a new sulfate-reducing Desulforamulus aquiferis strain DSA.</title>
        <authorList>
            <person name="Zhang Z."/>
            <person name="Sun J."/>
            <person name="Gong X."/>
            <person name="Wang C."/>
            <person name="Wang H."/>
        </authorList>
    </citation>
    <scope>NUCLEOTIDE SEQUENCE</scope>
    <source>
        <strain evidence="1">DSA</strain>
    </source>
</reference>